<protein>
    <submittedName>
        <fullName evidence="1">7620_t:CDS:1</fullName>
    </submittedName>
</protein>
<evidence type="ECO:0000313" key="1">
    <source>
        <dbReference type="EMBL" id="CAG8491430.1"/>
    </source>
</evidence>
<proteinExistence type="predicted"/>
<sequence length="757" mass="85020">MYEDSEQDIWNEKTKERLAKLRAEYTAREDTESSLVPTKRSPINKVKGSVEIKKKQRSLSKTSKRQERNASNLFTSQPSSTLSTESYDCSTEKSLFKSIVGSEGSHTYANSEILTGSSKALLVFAESNGAKVNAIEIEDKFNDTFVTESLSEDISSRAEDMLNQLDIDLISDEMEIDDNENYLESNVATTELIRATESGLETVDAKVESRANENKFTQKTGSTREGSNIGTLNIKFETVFDSKKLIKTKSILAKSNTNISDTFVESTSTTVELAEVKSTNVETQESRNIKDPSTWSALFSYTKGISVENSPKPKKTYPTTHGINRSASPFAKQNRWSHGPVYCSVVTGNLVIQQLRVNDRYVKRLPMDEEVEIEGTGVKVTLIDANHCPGSVLFLFKDKLANGETMRYLHTGDFRACPRQILHSAIRQPANPEIDVLYLDTTYLNPSYSFPAQELVVNAIIQLVKKAAKNGKLLPMKSNRNTKKQQQDKSQLSLTQWIKCKPQSPSNNDTGSFGVSSEKAADLKLPTTDISTHKEEEQTRLKGSKILVLVGAYLIGKEKVFHGIARALDSKIYALDSKRKILLCQENPELESLLTHNPHEASVHVVSIKLLKLESLLAYLKELEPTFKYVMAFRPTGWSFRSSEDLKAVGNDITQEILNKASPYTMDSITPSYHSPTCQIFEVPYSEHSSFRELAAFVMSLNVKKIIPTVNNGSEKSRNEMEVWLNQWQNAKKRKKVEVVPYPDANYCKYHGKRLVL</sequence>
<dbReference type="EMBL" id="CAJVPT010003075">
    <property type="protein sequence ID" value="CAG8491430.1"/>
    <property type="molecule type" value="Genomic_DNA"/>
</dbReference>
<organism evidence="1 2">
    <name type="scientific">Acaulospora colombiana</name>
    <dbReference type="NCBI Taxonomy" id="27376"/>
    <lineage>
        <taxon>Eukaryota</taxon>
        <taxon>Fungi</taxon>
        <taxon>Fungi incertae sedis</taxon>
        <taxon>Mucoromycota</taxon>
        <taxon>Glomeromycotina</taxon>
        <taxon>Glomeromycetes</taxon>
        <taxon>Diversisporales</taxon>
        <taxon>Acaulosporaceae</taxon>
        <taxon>Acaulospora</taxon>
    </lineage>
</organism>
<dbReference type="Proteomes" id="UP000789525">
    <property type="component" value="Unassembled WGS sequence"/>
</dbReference>
<evidence type="ECO:0000313" key="2">
    <source>
        <dbReference type="Proteomes" id="UP000789525"/>
    </source>
</evidence>
<keyword evidence="2" id="KW-1185">Reference proteome</keyword>
<name>A0ACA9KT46_9GLOM</name>
<gene>
    <name evidence="1" type="ORF">ACOLOM_LOCUS2395</name>
</gene>
<accession>A0ACA9KT46</accession>
<comment type="caution">
    <text evidence="1">The sequence shown here is derived from an EMBL/GenBank/DDBJ whole genome shotgun (WGS) entry which is preliminary data.</text>
</comment>
<reference evidence="1" key="1">
    <citation type="submission" date="2021-06" db="EMBL/GenBank/DDBJ databases">
        <authorList>
            <person name="Kallberg Y."/>
            <person name="Tangrot J."/>
            <person name="Rosling A."/>
        </authorList>
    </citation>
    <scope>NUCLEOTIDE SEQUENCE</scope>
    <source>
        <strain evidence="1">CL356</strain>
    </source>
</reference>